<feature type="domain" description="tRNA/rRNA methyltransferase SpoU type" evidence="3">
    <location>
        <begin position="122"/>
        <end position="260"/>
    </location>
</feature>
<dbReference type="Proteomes" id="UP000706891">
    <property type="component" value="Unassembled WGS sequence"/>
</dbReference>
<dbReference type="GO" id="GO:0008173">
    <property type="term" value="F:RNA methyltransferase activity"/>
    <property type="evidence" value="ECO:0007669"/>
    <property type="project" value="InterPro"/>
</dbReference>
<protein>
    <submittedName>
        <fullName evidence="4">RNA methyltransferase</fullName>
    </submittedName>
</protein>
<dbReference type="SUPFAM" id="SSF55315">
    <property type="entry name" value="L30e-like"/>
    <property type="match status" value="1"/>
</dbReference>
<proteinExistence type="predicted"/>
<evidence type="ECO:0000313" key="4">
    <source>
        <dbReference type="EMBL" id="MBM6672631.1"/>
    </source>
</evidence>
<dbReference type="InterPro" id="IPR029064">
    <property type="entry name" value="Ribosomal_eL30-like_sf"/>
</dbReference>
<dbReference type="PANTHER" id="PTHR43191">
    <property type="entry name" value="RRNA METHYLTRANSFERASE 3"/>
    <property type="match status" value="1"/>
</dbReference>
<keyword evidence="2" id="KW-0808">Transferase</keyword>
<dbReference type="GO" id="GO:0006396">
    <property type="term" value="P:RNA processing"/>
    <property type="evidence" value="ECO:0007669"/>
    <property type="project" value="InterPro"/>
</dbReference>
<evidence type="ECO:0000256" key="1">
    <source>
        <dbReference type="ARBA" id="ARBA00022603"/>
    </source>
</evidence>
<keyword evidence="5" id="KW-1185">Reference proteome</keyword>
<dbReference type="EMBL" id="JACJJG010000004">
    <property type="protein sequence ID" value="MBM6672631.1"/>
    <property type="molecule type" value="Genomic_DNA"/>
</dbReference>
<sequence length="266" mass="27913">MIGNVNCIEIESLDHPGLEVYSRLTEAGLRGDGEIFIVESPKVISVALDSGLVPVSLLCERRHIAGQAAGIIARLDGVPVYTGDREVLAALTGYVLTRGVLCAMRRPEARSACEVCRGARRVAVLDSVVDSTNVGAVFRSAVALGVDAVLLAGGACDPLCRRSVRVSMGAVFLVPWARFDGGPDALRAMGFRTVAMALADSSVPLDSPLLRNEERLAIIIGNEGDGLPPATVAAADYVVRIPMAHGVDSLNAAAAAAVAFWELRVR</sequence>
<dbReference type="InterPro" id="IPR001537">
    <property type="entry name" value="SpoU_MeTrfase"/>
</dbReference>
<dbReference type="InterPro" id="IPR051259">
    <property type="entry name" value="rRNA_Methyltransferase"/>
</dbReference>
<name>A0A938WQB4_9BACT</name>
<dbReference type="RefSeq" id="WP_205103111.1">
    <property type="nucleotide sequence ID" value="NZ_JACJJG010000004.1"/>
</dbReference>
<dbReference type="InterPro" id="IPR029028">
    <property type="entry name" value="Alpha/beta_knot_MTases"/>
</dbReference>
<dbReference type="SUPFAM" id="SSF75217">
    <property type="entry name" value="alpha/beta knot"/>
    <property type="match status" value="1"/>
</dbReference>
<dbReference type="Gene3D" id="3.40.1280.10">
    <property type="match status" value="1"/>
</dbReference>
<dbReference type="GO" id="GO:0003723">
    <property type="term" value="F:RNA binding"/>
    <property type="evidence" value="ECO:0007669"/>
    <property type="project" value="InterPro"/>
</dbReference>
<reference evidence="4" key="2">
    <citation type="journal article" date="2021" name="Sci. Rep.">
        <title>The distribution of antibiotic resistance genes in chicken gut microbiota commensals.</title>
        <authorList>
            <person name="Juricova H."/>
            <person name="Matiasovicova J."/>
            <person name="Kubasova T."/>
            <person name="Cejkova D."/>
            <person name="Rychlik I."/>
        </authorList>
    </citation>
    <scope>NUCLEOTIDE SEQUENCE</scope>
    <source>
        <strain evidence="4">An824</strain>
    </source>
</reference>
<dbReference type="GO" id="GO:0032259">
    <property type="term" value="P:methylation"/>
    <property type="evidence" value="ECO:0007669"/>
    <property type="project" value="UniProtKB-KW"/>
</dbReference>
<dbReference type="AlphaFoldDB" id="A0A938WQB4"/>
<evidence type="ECO:0000259" key="3">
    <source>
        <dbReference type="Pfam" id="PF00588"/>
    </source>
</evidence>
<evidence type="ECO:0000256" key="2">
    <source>
        <dbReference type="ARBA" id="ARBA00022679"/>
    </source>
</evidence>
<dbReference type="InterPro" id="IPR029026">
    <property type="entry name" value="tRNA_m1G_MTases_N"/>
</dbReference>
<organism evidence="4 5">
    <name type="scientific">Marseilla massiliensis</name>
    <dbReference type="NCBI Taxonomy" id="1841864"/>
    <lineage>
        <taxon>Bacteria</taxon>
        <taxon>Pseudomonadati</taxon>
        <taxon>Bacteroidota</taxon>
        <taxon>Bacteroidia</taxon>
        <taxon>Bacteroidales</taxon>
        <taxon>Prevotellaceae</taxon>
        <taxon>Marseilla</taxon>
    </lineage>
</organism>
<dbReference type="CDD" id="cd18095">
    <property type="entry name" value="SpoU-like_rRNA-MTase"/>
    <property type="match status" value="1"/>
</dbReference>
<dbReference type="Pfam" id="PF00588">
    <property type="entry name" value="SpoU_methylase"/>
    <property type="match status" value="1"/>
</dbReference>
<evidence type="ECO:0000313" key="5">
    <source>
        <dbReference type="Proteomes" id="UP000706891"/>
    </source>
</evidence>
<reference evidence="4" key="1">
    <citation type="submission" date="2020-08" db="EMBL/GenBank/DDBJ databases">
        <authorList>
            <person name="Cejkova D."/>
            <person name="Kubasova T."/>
            <person name="Jahodarova E."/>
            <person name="Rychlik I."/>
        </authorList>
    </citation>
    <scope>NUCLEOTIDE SEQUENCE</scope>
    <source>
        <strain evidence="4">An824</strain>
    </source>
</reference>
<keyword evidence="1 4" id="KW-0489">Methyltransferase</keyword>
<dbReference type="PANTHER" id="PTHR43191:SF12">
    <property type="entry name" value="RRNA METHYLASE"/>
    <property type="match status" value="1"/>
</dbReference>
<comment type="caution">
    <text evidence="4">The sequence shown here is derived from an EMBL/GenBank/DDBJ whole genome shotgun (WGS) entry which is preliminary data.</text>
</comment>
<dbReference type="Gene3D" id="3.30.1330.30">
    <property type="match status" value="1"/>
</dbReference>
<gene>
    <name evidence="4" type="ORF">H6A34_01860</name>
</gene>
<accession>A0A938WQB4</accession>